<keyword evidence="1" id="KW-0812">Transmembrane</keyword>
<comment type="caution">
    <text evidence="2">The sequence shown here is derived from an EMBL/GenBank/DDBJ whole genome shotgun (WGS) entry which is preliminary data.</text>
</comment>
<name>A0AA36DIZ2_9BILA</name>
<evidence type="ECO:0000313" key="3">
    <source>
        <dbReference type="Proteomes" id="UP001177023"/>
    </source>
</evidence>
<feature type="transmembrane region" description="Helical" evidence="1">
    <location>
        <begin position="57"/>
        <end position="79"/>
    </location>
</feature>
<keyword evidence="3" id="KW-1185">Reference proteome</keyword>
<evidence type="ECO:0000313" key="2">
    <source>
        <dbReference type="EMBL" id="CAJ0587639.1"/>
    </source>
</evidence>
<dbReference type="EMBL" id="CATQJA010002710">
    <property type="protein sequence ID" value="CAJ0587639.1"/>
    <property type="molecule type" value="Genomic_DNA"/>
</dbReference>
<keyword evidence="1" id="KW-0472">Membrane</keyword>
<keyword evidence="1" id="KW-1133">Transmembrane helix</keyword>
<organism evidence="2 3">
    <name type="scientific">Mesorhabditis spiculigera</name>
    <dbReference type="NCBI Taxonomy" id="96644"/>
    <lineage>
        <taxon>Eukaryota</taxon>
        <taxon>Metazoa</taxon>
        <taxon>Ecdysozoa</taxon>
        <taxon>Nematoda</taxon>
        <taxon>Chromadorea</taxon>
        <taxon>Rhabditida</taxon>
        <taxon>Rhabditina</taxon>
        <taxon>Rhabditomorpha</taxon>
        <taxon>Rhabditoidea</taxon>
        <taxon>Rhabditidae</taxon>
        <taxon>Mesorhabditinae</taxon>
        <taxon>Mesorhabditis</taxon>
    </lineage>
</organism>
<sequence length="161" mass="18343">MPSTASLYCEVATELLDIRSPYLMATLLRGILCTIAIPLIVHLFWSRVLQLYAEIHLLLVAKISFILSYAIFGAISHFLQVSQYFLHTDDPCARLFHVSTCNWLRAIQYANTFSLSTSMFCLVIDGGLAILRPVFYQTYQHLITAVMLLGIVSYFNNQIYH</sequence>
<gene>
    <name evidence="2" type="ORF">MSPICULIGERA_LOCUS25595</name>
</gene>
<evidence type="ECO:0000256" key="1">
    <source>
        <dbReference type="SAM" id="Phobius"/>
    </source>
</evidence>
<feature type="transmembrane region" description="Helical" evidence="1">
    <location>
        <begin position="138"/>
        <end position="155"/>
    </location>
</feature>
<dbReference type="Proteomes" id="UP001177023">
    <property type="component" value="Unassembled WGS sequence"/>
</dbReference>
<reference evidence="2" key="1">
    <citation type="submission" date="2023-06" db="EMBL/GenBank/DDBJ databases">
        <authorList>
            <person name="Delattre M."/>
        </authorList>
    </citation>
    <scope>NUCLEOTIDE SEQUENCE</scope>
    <source>
        <strain evidence="2">AF72</strain>
    </source>
</reference>
<proteinExistence type="predicted"/>
<protein>
    <submittedName>
        <fullName evidence="2">Uncharacterized protein</fullName>
    </submittedName>
</protein>
<accession>A0AA36DIZ2</accession>
<dbReference type="AlphaFoldDB" id="A0AA36DIZ2"/>
<feature type="non-terminal residue" evidence="2">
    <location>
        <position position="161"/>
    </location>
</feature>
<feature type="transmembrane region" description="Helical" evidence="1">
    <location>
        <begin position="22"/>
        <end position="45"/>
    </location>
</feature>